<comment type="caution">
    <text evidence="2">The sequence shown here is derived from an EMBL/GenBank/DDBJ whole genome shotgun (WGS) entry which is preliminary data.</text>
</comment>
<evidence type="ECO:0000256" key="1">
    <source>
        <dbReference type="SAM" id="Phobius"/>
    </source>
</evidence>
<keyword evidence="3" id="KW-1185">Reference proteome</keyword>
<keyword evidence="1" id="KW-0812">Transmembrane</keyword>
<proteinExistence type="predicted"/>
<organism evidence="2 3">
    <name type="scientific">Dyella mobilis</name>
    <dbReference type="NCBI Taxonomy" id="1849582"/>
    <lineage>
        <taxon>Bacteria</taxon>
        <taxon>Pseudomonadati</taxon>
        <taxon>Pseudomonadota</taxon>
        <taxon>Gammaproteobacteria</taxon>
        <taxon>Lysobacterales</taxon>
        <taxon>Rhodanobacteraceae</taxon>
        <taxon>Dyella</taxon>
    </lineage>
</organism>
<dbReference type="RefSeq" id="WP_204631478.1">
    <property type="nucleotide sequence ID" value="NZ_BSOC01000003.1"/>
</dbReference>
<reference evidence="2" key="1">
    <citation type="submission" date="2020-10" db="EMBL/GenBank/DDBJ databases">
        <title>Phylogeny of dyella-like bacteria.</title>
        <authorList>
            <person name="Fu J."/>
        </authorList>
    </citation>
    <scope>NUCLEOTIDE SEQUENCE</scope>
    <source>
        <strain evidence="2">DHON07</strain>
    </source>
</reference>
<evidence type="ECO:0000313" key="3">
    <source>
        <dbReference type="Proteomes" id="UP001430193"/>
    </source>
</evidence>
<name>A0ABS2KG43_9GAMM</name>
<evidence type="ECO:0000313" key="2">
    <source>
        <dbReference type="EMBL" id="MBM7129883.1"/>
    </source>
</evidence>
<dbReference type="Proteomes" id="UP001430193">
    <property type="component" value="Unassembled WGS sequence"/>
</dbReference>
<gene>
    <name evidence="2" type="ORF">ISS99_10120</name>
</gene>
<sequence length="137" mass="14964">MKKMAAMIISPLVLPVLFFIAKMIVFDERNANYFRGAVFETFAGVLPFSYLFFLIFGVPVILILTKAKRLQGRFVVPLGAFCGLLTVVLILAFTKSLRSIFENGVLLLVTALAGAVVAGAFCIMAKVPMRQNSGLVE</sequence>
<protein>
    <submittedName>
        <fullName evidence="2">Uncharacterized protein</fullName>
    </submittedName>
</protein>
<feature type="transmembrane region" description="Helical" evidence="1">
    <location>
        <begin position="47"/>
        <end position="65"/>
    </location>
</feature>
<accession>A0ABS2KG43</accession>
<feature type="transmembrane region" description="Helical" evidence="1">
    <location>
        <begin position="74"/>
        <end position="93"/>
    </location>
</feature>
<keyword evidence="1" id="KW-0472">Membrane</keyword>
<feature type="transmembrane region" description="Helical" evidence="1">
    <location>
        <begin position="105"/>
        <end position="125"/>
    </location>
</feature>
<dbReference type="EMBL" id="JADIKF010000038">
    <property type="protein sequence ID" value="MBM7129883.1"/>
    <property type="molecule type" value="Genomic_DNA"/>
</dbReference>
<keyword evidence="1" id="KW-1133">Transmembrane helix</keyword>